<evidence type="ECO:0008006" key="3">
    <source>
        <dbReference type="Google" id="ProtNLM"/>
    </source>
</evidence>
<name>A0A2R6XC22_MARPO</name>
<dbReference type="OrthoDB" id="1745426at2759"/>
<accession>A0A2R6XC22</accession>
<dbReference type="SUPFAM" id="SSF53098">
    <property type="entry name" value="Ribonuclease H-like"/>
    <property type="match status" value="1"/>
</dbReference>
<proteinExistence type="predicted"/>
<dbReference type="InterPro" id="IPR052717">
    <property type="entry name" value="Vacuolar_transposase_reg"/>
</dbReference>
<sequence length="575" mass="65227">LSLIADSIPYSSSSTHEDSIVLSGRTATTSTGRKRKAKTSASWVWNHFKLVKDSNKSLIIYLEPIGSHNSRCTISFSAKTGTSSLSCHLLVKHNISKSHKSGDPLQTFFARSTWSRTRHFDHFADVSTPITHYQTLTRSLSDHFERALLQFRSTIDSIKGAITLTLDFWSSRVMRGYMVITVRWIDEEWKLQSFVLEFCYFPPPHNQHTTSDLILSVVKDFNIWSKIKAITSDSGGEMPPAMVIVIENLNDQYSPRLEDGFHIRCIYHVINRAVCDATHFIKKEVQMLRQILKAVCGSVAIRVKFSELAIVLGVSKCRVEVPGLDMETRWNTMFTMIDQSFQYRGVFSALCKSEEFCDRLANMALSDMDWRVLKSCKDFLQSVYHCTPLIYKHLLTLCEETRSGQLDTGFTTPIVKQAATAMELKLLKYSANLNCQASKMALLLDPRSSNASSETMELKDQLRFILTMDYGLCSEVQPSPTFGVFDLFAGEGDSAIENVAHTDEVDDFFMLTAKADRRVSDVLLWNTLMIQGSSVASESAFSKSSGFVRRDRSILSDENIEMMMELKSWNRLFRE</sequence>
<protein>
    <recommendedName>
        <fullName evidence="3">HAT C-terminal dimerisation domain-containing protein</fullName>
    </recommendedName>
</protein>
<dbReference type="PANTHER" id="PTHR46169">
    <property type="entry name" value="DNA REPLICATION-RELATED ELEMENT FACTOR, ISOFORM A"/>
    <property type="match status" value="1"/>
</dbReference>
<gene>
    <name evidence="1" type="ORF">MARPO_0023s0007</name>
</gene>
<dbReference type="AlphaFoldDB" id="A0A2R6XC22"/>
<reference evidence="2" key="1">
    <citation type="journal article" date="2017" name="Cell">
        <title>Insights into land plant evolution garnered from the Marchantia polymorpha genome.</title>
        <authorList>
            <person name="Bowman J.L."/>
            <person name="Kohchi T."/>
            <person name="Yamato K.T."/>
            <person name="Jenkins J."/>
            <person name="Shu S."/>
            <person name="Ishizaki K."/>
            <person name="Yamaoka S."/>
            <person name="Nishihama R."/>
            <person name="Nakamura Y."/>
            <person name="Berger F."/>
            <person name="Adam C."/>
            <person name="Aki S.S."/>
            <person name="Althoff F."/>
            <person name="Araki T."/>
            <person name="Arteaga-Vazquez M.A."/>
            <person name="Balasubrmanian S."/>
            <person name="Barry K."/>
            <person name="Bauer D."/>
            <person name="Boehm C.R."/>
            <person name="Briginshaw L."/>
            <person name="Caballero-Perez J."/>
            <person name="Catarino B."/>
            <person name="Chen F."/>
            <person name="Chiyoda S."/>
            <person name="Chovatia M."/>
            <person name="Davies K.M."/>
            <person name="Delmans M."/>
            <person name="Demura T."/>
            <person name="Dierschke T."/>
            <person name="Dolan L."/>
            <person name="Dorantes-Acosta A.E."/>
            <person name="Eklund D.M."/>
            <person name="Florent S.N."/>
            <person name="Flores-Sandoval E."/>
            <person name="Fujiyama A."/>
            <person name="Fukuzawa H."/>
            <person name="Galik B."/>
            <person name="Grimanelli D."/>
            <person name="Grimwood J."/>
            <person name="Grossniklaus U."/>
            <person name="Hamada T."/>
            <person name="Haseloff J."/>
            <person name="Hetherington A.J."/>
            <person name="Higo A."/>
            <person name="Hirakawa Y."/>
            <person name="Hundley H.N."/>
            <person name="Ikeda Y."/>
            <person name="Inoue K."/>
            <person name="Inoue S.I."/>
            <person name="Ishida S."/>
            <person name="Jia Q."/>
            <person name="Kakita M."/>
            <person name="Kanazawa T."/>
            <person name="Kawai Y."/>
            <person name="Kawashima T."/>
            <person name="Kennedy M."/>
            <person name="Kinose K."/>
            <person name="Kinoshita T."/>
            <person name="Kohara Y."/>
            <person name="Koide E."/>
            <person name="Komatsu K."/>
            <person name="Kopischke S."/>
            <person name="Kubo M."/>
            <person name="Kyozuka J."/>
            <person name="Lagercrantz U."/>
            <person name="Lin S.S."/>
            <person name="Lindquist E."/>
            <person name="Lipzen A.M."/>
            <person name="Lu C.W."/>
            <person name="De Luna E."/>
            <person name="Martienssen R.A."/>
            <person name="Minamino N."/>
            <person name="Mizutani M."/>
            <person name="Mizutani M."/>
            <person name="Mochizuki N."/>
            <person name="Monte I."/>
            <person name="Mosher R."/>
            <person name="Nagasaki H."/>
            <person name="Nakagami H."/>
            <person name="Naramoto S."/>
            <person name="Nishitani K."/>
            <person name="Ohtani M."/>
            <person name="Okamoto T."/>
            <person name="Okumura M."/>
            <person name="Phillips J."/>
            <person name="Pollak B."/>
            <person name="Reinders A."/>
            <person name="Rovekamp M."/>
            <person name="Sano R."/>
            <person name="Sawa S."/>
            <person name="Schmid M.W."/>
            <person name="Shirakawa M."/>
            <person name="Solano R."/>
            <person name="Spunde A."/>
            <person name="Suetsugu N."/>
            <person name="Sugano S."/>
            <person name="Sugiyama A."/>
            <person name="Sun R."/>
            <person name="Suzuki Y."/>
            <person name="Takenaka M."/>
            <person name="Takezawa D."/>
            <person name="Tomogane H."/>
            <person name="Tsuzuki M."/>
            <person name="Ueda T."/>
            <person name="Umeda M."/>
            <person name="Ward J.M."/>
            <person name="Watanabe Y."/>
            <person name="Yazaki K."/>
            <person name="Yokoyama R."/>
            <person name="Yoshitake Y."/>
            <person name="Yotsui I."/>
            <person name="Zachgo S."/>
            <person name="Schmutz J."/>
        </authorList>
    </citation>
    <scope>NUCLEOTIDE SEQUENCE [LARGE SCALE GENOMIC DNA]</scope>
    <source>
        <strain evidence="2">Tak-1</strain>
    </source>
</reference>
<evidence type="ECO:0000313" key="2">
    <source>
        <dbReference type="Proteomes" id="UP000244005"/>
    </source>
</evidence>
<dbReference type="EMBL" id="KZ772695">
    <property type="protein sequence ID" value="PTQ43663.1"/>
    <property type="molecule type" value="Genomic_DNA"/>
</dbReference>
<evidence type="ECO:0000313" key="1">
    <source>
        <dbReference type="EMBL" id="PTQ43663.1"/>
    </source>
</evidence>
<dbReference type="PANTHER" id="PTHR46169:SF15">
    <property type="entry name" value="INNER CENTROMERE PROTEIN A-LIKE ISOFORM X1-RELATED"/>
    <property type="match status" value="1"/>
</dbReference>
<dbReference type="GO" id="GO:0005634">
    <property type="term" value="C:nucleus"/>
    <property type="evidence" value="ECO:0000318"/>
    <property type="project" value="GO_Central"/>
</dbReference>
<organism evidence="1 2">
    <name type="scientific">Marchantia polymorpha</name>
    <name type="common">Common liverwort</name>
    <name type="synonym">Marchantia aquatica</name>
    <dbReference type="NCBI Taxonomy" id="3197"/>
    <lineage>
        <taxon>Eukaryota</taxon>
        <taxon>Viridiplantae</taxon>
        <taxon>Streptophyta</taxon>
        <taxon>Embryophyta</taxon>
        <taxon>Marchantiophyta</taxon>
        <taxon>Marchantiopsida</taxon>
        <taxon>Marchantiidae</taxon>
        <taxon>Marchantiales</taxon>
        <taxon>Marchantiaceae</taxon>
        <taxon>Marchantia</taxon>
    </lineage>
</organism>
<dbReference type="GO" id="GO:0006357">
    <property type="term" value="P:regulation of transcription by RNA polymerase II"/>
    <property type="evidence" value="ECO:0000318"/>
    <property type="project" value="GO_Central"/>
</dbReference>
<dbReference type="OMA" id="STPITHY"/>
<dbReference type="Proteomes" id="UP000244005">
    <property type="component" value="Unassembled WGS sequence"/>
</dbReference>
<dbReference type="InterPro" id="IPR012337">
    <property type="entry name" value="RNaseH-like_sf"/>
</dbReference>
<feature type="non-terminal residue" evidence="1">
    <location>
        <position position="1"/>
    </location>
</feature>
<keyword evidence="2" id="KW-1185">Reference proteome</keyword>